<dbReference type="InterPro" id="IPR013216">
    <property type="entry name" value="Methyltransf_11"/>
</dbReference>
<keyword evidence="3" id="KW-1185">Reference proteome</keyword>
<dbReference type="AlphaFoldDB" id="A0A1H8RMN2"/>
<evidence type="ECO:0000259" key="1">
    <source>
        <dbReference type="Pfam" id="PF08241"/>
    </source>
</evidence>
<dbReference type="InterPro" id="IPR029063">
    <property type="entry name" value="SAM-dependent_MTases_sf"/>
</dbReference>
<feature type="domain" description="Methyltransferase type 11" evidence="1">
    <location>
        <begin position="36"/>
        <end position="129"/>
    </location>
</feature>
<dbReference type="GO" id="GO:0008757">
    <property type="term" value="F:S-adenosylmethionine-dependent methyltransferase activity"/>
    <property type="evidence" value="ECO:0007669"/>
    <property type="project" value="InterPro"/>
</dbReference>
<dbReference type="Proteomes" id="UP000198582">
    <property type="component" value="Unassembled WGS sequence"/>
</dbReference>
<protein>
    <submittedName>
        <fullName evidence="2">Methyltransferase domain-containing protein</fullName>
    </submittedName>
</protein>
<name>A0A1H8RMN2_9PSEU</name>
<dbReference type="CDD" id="cd02440">
    <property type="entry name" value="AdoMet_MTases"/>
    <property type="match status" value="1"/>
</dbReference>
<proteinExistence type="predicted"/>
<keyword evidence="2" id="KW-0808">Transferase</keyword>
<dbReference type="STRING" id="394193.SAMN04489732_101867"/>
<evidence type="ECO:0000313" key="3">
    <source>
        <dbReference type="Proteomes" id="UP000198582"/>
    </source>
</evidence>
<gene>
    <name evidence="2" type="ORF">SAMN04489732_101867</name>
</gene>
<dbReference type="Gene3D" id="3.40.50.150">
    <property type="entry name" value="Vaccinia Virus protein VP39"/>
    <property type="match status" value="1"/>
</dbReference>
<evidence type="ECO:0000313" key="2">
    <source>
        <dbReference type="EMBL" id="SEO67711.1"/>
    </source>
</evidence>
<sequence length="191" mass="20876">MNLVHRKLCSSDKWAAMIASVLPAWLARFDLGDDVLEIGPGFGATTQVLLDVLPKLTVLEIDHASTELLRGKFGDRAEVVEGSGAEMPFDTGRFSAVVCFTMLHHVPTTALQNAIFGEAARVLRPGGTYCGTDSQLSFRFRLLHLGDTMNVVDPATLPQRLRTAGFEQVNVQHKPKERLEFSAAKPAQRCG</sequence>
<reference evidence="2 3" key="1">
    <citation type="submission" date="2016-10" db="EMBL/GenBank/DDBJ databases">
        <authorList>
            <person name="de Groot N.N."/>
        </authorList>
    </citation>
    <scope>NUCLEOTIDE SEQUENCE [LARGE SCALE GENOMIC DNA]</scope>
    <source>
        <strain evidence="2 3">DSM 44993</strain>
    </source>
</reference>
<accession>A0A1H8RMN2</accession>
<dbReference type="Pfam" id="PF08241">
    <property type="entry name" value="Methyltransf_11"/>
    <property type="match status" value="1"/>
</dbReference>
<dbReference type="SUPFAM" id="SSF53335">
    <property type="entry name" value="S-adenosyl-L-methionine-dependent methyltransferases"/>
    <property type="match status" value="1"/>
</dbReference>
<dbReference type="GO" id="GO:0032259">
    <property type="term" value="P:methylation"/>
    <property type="evidence" value="ECO:0007669"/>
    <property type="project" value="UniProtKB-KW"/>
</dbReference>
<keyword evidence="2" id="KW-0489">Methyltransferase</keyword>
<organism evidence="2 3">
    <name type="scientific">Amycolatopsis saalfeldensis</name>
    <dbReference type="NCBI Taxonomy" id="394193"/>
    <lineage>
        <taxon>Bacteria</taxon>
        <taxon>Bacillati</taxon>
        <taxon>Actinomycetota</taxon>
        <taxon>Actinomycetes</taxon>
        <taxon>Pseudonocardiales</taxon>
        <taxon>Pseudonocardiaceae</taxon>
        <taxon>Amycolatopsis</taxon>
    </lineage>
</organism>
<dbReference type="EMBL" id="FOEF01000001">
    <property type="protein sequence ID" value="SEO67711.1"/>
    <property type="molecule type" value="Genomic_DNA"/>
</dbReference>